<dbReference type="AlphaFoldDB" id="A0A177TBZ9"/>
<dbReference type="EMBL" id="LWDF02002218">
    <property type="protein sequence ID" value="KAE8236446.1"/>
    <property type="molecule type" value="Genomic_DNA"/>
</dbReference>
<reference evidence="2" key="1">
    <citation type="submission" date="2016-04" db="EMBL/GenBank/DDBJ databases">
        <authorList>
            <person name="Nguyen H.D."/>
            <person name="Samba Siva P."/>
            <person name="Cullis J."/>
            <person name="Levesque C.A."/>
            <person name="Hambleton S."/>
        </authorList>
    </citation>
    <scope>NUCLEOTIDE SEQUENCE</scope>
    <source>
        <strain evidence="2">DAOMC 236416</strain>
    </source>
</reference>
<feature type="compositionally biased region" description="Low complexity" evidence="1">
    <location>
        <begin position="398"/>
        <end position="418"/>
    </location>
</feature>
<feature type="region of interest" description="Disordered" evidence="1">
    <location>
        <begin position="1"/>
        <end position="35"/>
    </location>
</feature>
<organism evidence="2 3">
    <name type="scientific">Tilletia indica</name>
    <dbReference type="NCBI Taxonomy" id="43049"/>
    <lineage>
        <taxon>Eukaryota</taxon>
        <taxon>Fungi</taxon>
        <taxon>Dikarya</taxon>
        <taxon>Basidiomycota</taxon>
        <taxon>Ustilaginomycotina</taxon>
        <taxon>Exobasidiomycetes</taxon>
        <taxon>Tilletiales</taxon>
        <taxon>Tilletiaceae</taxon>
        <taxon>Tilletia</taxon>
    </lineage>
</organism>
<dbReference type="Proteomes" id="UP000077521">
    <property type="component" value="Unassembled WGS sequence"/>
</dbReference>
<evidence type="ECO:0000313" key="3">
    <source>
        <dbReference type="Proteomes" id="UP000077521"/>
    </source>
</evidence>
<keyword evidence="3" id="KW-1185">Reference proteome</keyword>
<name>A0A177TBZ9_9BASI</name>
<feature type="region of interest" description="Disordered" evidence="1">
    <location>
        <begin position="381"/>
        <end position="438"/>
    </location>
</feature>
<gene>
    <name evidence="2" type="ORF">A4X13_0g9150</name>
</gene>
<comment type="caution">
    <text evidence="2">The sequence shown here is derived from an EMBL/GenBank/DDBJ whole genome shotgun (WGS) entry which is preliminary data.</text>
</comment>
<accession>A0A177TBZ9</accession>
<evidence type="ECO:0000313" key="2">
    <source>
        <dbReference type="EMBL" id="KAE8236446.1"/>
    </source>
</evidence>
<reference evidence="2" key="2">
    <citation type="journal article" date="2019" name="IMA Fungus">
        <title>Genome sequencing and comparison of five Tilletia species to identify candidate genes for the detection of regulated species infecting wheat.</title>
        <authorList>
            <person name="Nguyen H.D.T."/>
            <person name="Sultana T."/>
            <person name="Kesanakurti P."/>
            <person name="Hambleton S."/>
        </authorList>
    </citation>
    <scope>NUCLEOTIDE SEQUENCE</scope>
    <source>
        <strain evidence="2">DAOMC 236416</strain>
    </source>
</reference>
<sequence>MSNSSNSNTSRNRTAEGTTVPPPATMASETPSPWLDDINNAVESVRADTSSRFDQIEARLSDTNANIDGLRSELATILAMLKTGGNPIPAAKTEPATETVPLAESLAPPPTVTVRRPPHLATVAPGGSPAHVTATPLPPATPRAPWSNGPGYKQKYTEVNPDTALSGTNIQLVDDITTSSSLPQTLPSVSNNGSTAPIPKGYTIKTSDIGTFDGTPEDLELFIARVEAIYSSESDSNWRSAVLRAMPLLLRGHAASWHQTLDATSRASLITLSAWFKVLRESFSPDPNYMRRLARDRAWQVDREDIVGYVLDKTALLKAAFVGIPDREIVYDILAPIPVAIRKQLPTSRNTSLTELRNELRMQELYWREEHNRPLLKCEDKEVDVSNKPPRYSSFAGPSPTASTAQAAASSTTATAPAKRSNLTAAVDPRRPKGKPIAEDFDSSRLAYAVEPKSKRSMMRYKIPGTDVVLWCQRPCSKCQGSHFDFAHDFCANNTVPSINAMGVDADDYLVSTEVDNDSDF</sequence>
<evidence type="ECO:0000256" key="1">
    <source>
        <dbReference type="SAM" id="MobiDB-lite"/>
    </source>
</evidence>
<proteinExistence type="predicted"/>
<protein>
    <submittedName>
        <fullName evidence="2">Uncharacterized protein</fullName>
    </submittedName>
</protein>
<feature type="compositionally biased region" description="Low complexity" evidence="1">
    <location>
        <begin position="1"/>
        <end position="12"/>
    </location>
</feature>